<keyword evidence="5" id="KW-1185">Reference proteome</keyword>
<evidence type="ECO:0000313" key="5">
    <source>
        <dbReference type="Proteomes" id="UP001500683"/>
    </source>
</evidence>
<sequence length="228" mass="25155">MTGGPVTGGPATGGSGAGGLGPDDVRDRPERWEVVGSGEEFRGHVFRVRRDRVRMPNGDRMEVTQRDVIEHPGSVGIIALDDADRVLLLRQYRHPVGRLLWEAPAGLRDVPGEPLHKLAERELLEEAGYRADRWDTLADVLPSSGMSDERVRIFLARDLTEVPAEEIGFERVHEEADMPVVWVPLDEAVRKVLAGEIHNMIASLGVLAVQAARARGFRDLRPVDAPED</sequence>
<dbReference type="EMBL" id="BAAAZG010000036">
    <property type="protein sequence ID" value="GAA4083841.1"/>
    <property type="molecule type" value="Genomic_DNA"/>
</dbReference>
<dbReference type="Proteomes" id="UP001500683">
    <property type="component" value="Unassembled WGS sequence"/>
</dbReference>
<reference evidence="5" key="1">
    <citation type="journal article" date="2019" name="Int. J. Syst. Evol. Microbiol.">
        <title>The Global Catalogue of Microorganisms (GCM) 10K type strain sequencing project: providing services to taxonomists for standard genome sequencing and annotation.</title>
        <authorList>
            <consortium name="The Broad Institute Genomics Platform"/>
            <consortium name="The Broad Institute Genome Sequencing Center for Infectious Disease"/>
            <person name="Wu L."/>
            <person name="Ma J."/>
        </authorList>
    </citation>
    <scope>NUCLEOTIDE SEQUENCE [LARGE SCALE GENOMIC DNA]</scope>
    <source>
        <strain evidence="5">JCM 16702</strain>
    </source>
</reference>
<keyword evidence="1 4" id="KW-0378">Hydrolase</keyword>
<proteinExistence type="predicted"/>
<protein>
    <submittedName>
        <fullName evidence="4">NUDIX hydrolase</fullName>
    </submittedName>
</protein>
<evidence type="ECO:0000256" key="1">
    <source>
        <dbReference type="ARBA" id="ARBA00022801"/>
    </source>
</evidence>
<dbReference type="RefSeq" id="WP_344951952.1">
    <property type="nucleotide sequence ID" value="NZ_BAAAZG010000036.1"/>
</dbReference>
<dbReference type="PANTHER" id="PTHR11839:SF31">
    <property type="entry name" value="ADP-RIBOSE PYROPHOSPHATASE"/>
    <property type="match status" value="1"/>
</dbReference>
<dbReference type="GO" id="GO:0016787">
    <property type="term" value="F:hydrolase activity"/>
    <property type="evidence" value="ECO:0007669"/>
    <property type="project" value="UniProtKB-KW"/>
</dbReference>
<evidence type="ECO:0000313" key="4">
    <source>
        <dbReference type="EMBL" id="GAA4083841.1"/>
    </source>
</evidence>
<dbReference type="Pfam" id="PF00293">
    <property type="entry name" value="NUDIX"/>
    <property type="match status" value="1"/>
</dbReference>
<name>A0ABP7W9I3_9ACTN</name>
<organism evidence="4 5">
    <name type="scientific">Actinomadura miaoliensis</name>
    <dbReference type="NCBI Taxonomy" id="430685"/>
    <lineage>
        <taxon>Bacteria</taxon>
        <taxon>Bacillati</taxon>
        <taxon>Actinomycetota</taxon>
        <taxon>Actinomycetes</taxon>
        <taxon>Streptosporangiales</taxon>
        <taxon>Thermomonosporaceae</taxon>
        <taxon>Actinomadura</taxon>
    </lineage>
</organism>
<gene>
    <name evidence="4" type="ORF">GCM10022214_49430</name>
</gene>
<dbReference type="PANTHER" id="PTHR11839">
    <property type="entry name" value="UDP/ADP-SUGAR PYROPHOSPHATASE"/>
    <property type="match status" value="1"/>
</dbReference>
<dbReference type="Gene3D" id="3.90.79.10">
    <property type="entry name" value="Nucleoside Triphosphate Pyrophosphohydrolase"/>
    <property type="match status" value="1"/>
</dbReference>
<feature type="compositionally biased region" description="Gly residues" evidence="2">
    <location>
        <begin position="1"/>
        <end position="21"/>
    </location>
</feature>
<dbReference type="SUPFAM" id="SSF55811">
    <property type="entry name" value="Nudix"/>
    <property type="match status" value="1"/>
</dbReference>
<evidence type="ECO:0000256" key="2">
    <source>
        <dbReference type="SAM" id="MobiDB-lite"/>
    </source>
</evidence>
<dbReference type="InterPro" id="IPR015797">
    <property type="entry name" value="NUDIX_hydrolase-like_dom_sf"/>
</dbReference>
<comment type="caution">
    <text evidence="4">The sequence shown here is derived from an EMBL/GenBank/DDBJ whole genome shotgun (WGS) entry which is preliminary data.</text>
</comment>
<dbReference type="PROSITE" id="PS51462">
    <property type="entry name" value="NUDIX"/>
    <property type="match status" value="1"/>
</dbReference>
<feature type="region of interest" description="Disordered" evidence="2">
    <location>
        <begin position="1"/>
        <end position="28"/>
    </location>
</feature>
<accession>A0ABP7W9I3</accession>
<feature type="domain" description="Nudix hydrolase" evidence="3">
    <location>
        <begin position="70"/>
        <end position="205"/>
    </location>
</feature>
<dbReference type="InterPro" id="IPR000086">
    <property type="entry name" value="NUDIX_hydrolase_dom"/>
</dbReference>
<evidence type="ECO:0000259" key="3">
    <source>
        <dbReference type="PROSITE" id="PS51462"/>
    </source>
</evidence>